<reference evidence="1 2" key="1">
    <citation type="journal article" date="2018" name="Mol. Biol. Evol.">
        <title>Broad Genomic Sampling Reveals a Smut Pathogenic Ancestry of the Fungal Clade Ustilaginomycotina.</title>
        <authorList>
            <person name="Kijpornyongpan T."/>
            <person name="Mondo S.J."/>
            <person name="Barry K."/>
            <person name="Sandor L."/>
            <person name="Lee J."/>
            <person name="Lipzen A."/>
            <person name="Pangilinan J."/>
            <person name="LaButti K."/>
            <person name="Hainaut M."/>
            <person name="Henrissat B."/>
            <person name="Grigoriev I.V."/>
            <person name="Spatafora J.W."/>
            <person name="Aime M.C."/>
        </authorList>
    </citation>
    <scope>NUCLEOTIDE SEQUENCE [LARGE SCALE GENOMIC DNA]</scope>
    <source>
        <strain evidence="1 2">MCA 5214</strain>
    </source>
</reference>
<dbReference type="RefSeq" id="XP_025365312.1">
    <property type="nucleotide sequence ID" value="XM_025504113.1"/>
</dbReference>
<organism evidence="1 2">
    <name type="scientific">Jaminaea rosea</name>
    <dbReference type="NCBI Taxonomy" id="1569628"/>
    <lineage>
        <taxon>Eukaryota</taxon>
        <taxon>Fungi</taxon>
        <taxon>Dikarya</taxon>
        <taxon>Basidiomycota</taxon>
        <taxon>Ustilaginomycotina</taxon>
        <taxon>Exobasidiomycetes</taxon>
        <taxon>Microstromatales</taxon>
        <taxon>Microstromatales incertae sedis</taxon>
        <taxon>Jaminaea</taxon>
    </lineage>
</organism>
<dbReference type="Proteomes" id="UP000245884">
    <property type="component" value="Unassembled WGS sequence"/>
</dbReference>
<dbReference type="EMBL" id="KZ819662">
    <property type="protein sequence ID" value="PWN30700.1"/>
    <property type="molecule type" value="Genomic_DNA"/>
</dbReference>
<dbReference type="AlphaFoldDB" id="A0A316UZH1"/>
<accession>A0A316UZH1</accession>
<proteinExistence type="predicted"/>
<sequence>MARGKQVVWVLPYIEWCDRSLAPREVTAQGQPTIATCKPRARGWARYCRTTGPHSRIITLHQLGRLLANSQNG</sequence>
<dbReference type="GeneID" id="37025936"/>
<name>A0A316UZH1_9BASI</name>
<protein>
    <submittedName>
        <fullName evidence="1">Uncharacterized protein</fullName>
    </submittedName>
</protein>
<evidence type="ECO:0000313" key="2">
    <source>
        <dbReference type="Proteomes" id="UP000245884"/>
    </source>
</evidence>
<gene>
    <name evidence="1" type="ORF">BDZ90DRAFT_21149</name>
</gene>
<keyword evidence="2" id="KW-1185">Reference proteome</keyword>
<evidence type="ECO:0000313" key="1">
    <source>
        <dbReference type="EMBL" id="PWN30700.1"/>
    </source>
</evidence>